<evidence type="ECO:0000256" key="13">
    <source>
        <dbReference type="ARBA" id="ARBA00023134"/>
    </source>
</evidence>
<keyword evidence="5" id="KW-0479">Metal-binding</keyword>
<comment type="subunit">
    <text evidence="3">Monomer.</text>
</comment>
<dbReference type="GO" id="GO:0046872">
    <property type="term" value="F:metal ion binding"/>
    <property type="evidence" value="ECO:0007669"/>
    <property type="project" value="UniProtKB-KW"/>
</dbReference>
<dbReference type="AlphaFoldDB" id="A0AAN9BGD8"/>
<dbReference type="Proteomes" id="UP001374579">
    <property type="component" value="Unassembled WGS sequence"/>
</dbReference>
<dbReference type="SUPFAM" id="SSF50465">
    <property type="entry name" value="EF-Tu/eEF-1alpha/eIF2-gamma C-terminal domain"/>
    <property type="match status" value="1"/>
</dbReference>
<dbReference type="PROSITE" id="PS00301">
    <property type="entry name" value="G_TR_1"/>
    <property type="match status" value="1"/>
</dbReference>
<dbReference type="CDD" id="cd03706">
    <property type="entry name" value="mtEFTU_III"/>
    <property type="match status" value="1"/>
</dbReference>
<evidence type="ECO:0000256" key="15">
    <source>
        <dbReference type="RuleBase" id="RU000325"/>
    </source>
</evidence>
<dbReference type="InterPro" id="IPR009000">
    <property type="entry name" value="Transl_B-barrel_sf"/>
</dbReference>
<evidence type="ECO:0000256" key="7">
    <source>
        <dbReference type="ARBA" id="ARBA00022768"/>
    </source>
</evidence>
<organism evidence="17 18">
    <name type="scientific">Littorina saxatilis</name>
    <dbReference type="NCBI Taxonomy" id="31220"/>
    <lineage>
        <taxon>Eukaryota</taxon>
        <taxon>Metazoa</taxon>
        <taxon>Spiralia</taxon>
        <taxon>Lophotrochozoa</taxon>
        <taxon>Mollusca</taxon>
        <taxon>Gastropoda</taxon>
        <taxon>Caenogastropoda</taxon>
        <taxon>Littorinimorpha</taxon>
        <taxon>Littorinoidea</taxon>
        <taxon>Littorinidae</taxon>
        <taxon>Littorina</taxon>
    </lineage>
</organism>
<protein>
    <recommendedName>
        <fullName evidence="15">Elongation factor Tu</fullName>
    </recommendedName>
</protein>
<keyword evidence="4" id="KW-0963">Cytoplasm</keyword>
<dbReference type="InterPro" id="IPR027417">
    <property type="entry name" value="P-loop_NTPase"/>
</dbReference>
<evidence type="ECO:0000313" key="18">
    <source>
        <dbReference type="Proteomes" id="UP001374579"/>
    </source>
</evidence>
<keyword evidence="13 15" id="KW-0342">GTP-binding</keyword>
<dbReference type="GO" id="GO:0003924">
    <property type="term" value="F:GTPase activity"/>
    <property type="evidence" value="ECO:0007669"/>
    <property type="project" value="UniProtKB-UniRule"/>
</dbReference>
<evidence type="ECO:0000256" key="9">
    <source>
        <dbReference type="ARBA" id="ARBA00022842"/>
    </source>
</evidence>
<evidence type="ECO:0000256" key="2">
    <source>
        <dbReference type="ARBA" id="ARBA00007249"/>
    </source>
</evidence>
<comment type="catalytic activity">
    <reaction evidence="14">
        <text>GTP + H2O = GDP + phosphate + H(+)</text>
        <dbReference type="Rhea" id="RHEA:19669"/>
        <dbReference type="ChEBI" id="CHEBI:15377"/>
        <dbReference type="ChEBI" id="CHEBI:15378"/>
        <dbReference type="ChEBI" id="CHEBI:37565"/>
        <dbReference type="ChEBI" id="CHEBI:43474"/>
        <dbReference type="ChEBI" id="CHEBI:58189"/>
        <dbReference type="EC" id="3.6.5.3"/>
    </reaction>
    <physiologicalReaction direction="left-to-right" evidence="14">
        <dbReference type="Rhea" id="RHEA:19670"/>
    </physiologicalReaction>
</comment>
<keyword evidence="11" id="KW-0809">Transit peptide</keyword>
<evidence type="ECO:0000259" key="16">
    <source>
        <dbReference type="PROSITE" id="PS51722"/>
    </source>
</evidence>
<dbReference type="PROSITE" id="PS51722">
    <property type="entry name" value="G_TR_2"/>
    <property type="match status" value="1"/>
</dbReference>
<evidence type="ECO:0000256" key="12">
    <source>
        <dbReference type="ARBA" id="ARBA00023128"/>
    </source>
</evidence>
<comment type="similarity">
    <text evidence="2 15">Belongs to the TRAFAC class translation factor GTPase superfamily. Classic translation factor GTPase family. EF-Tu/EF-1A subfamily.</text>
</comment>
<dbReference type="EMBL" id="JBAMIC010000010">
    <property type="protein sequence ID" value="KAK7102790.1"/>
    <property type="molecule type" value="Genomic_DNA"/>
</dbReference>
<dbReference type="Gene3D" id="3.40.50.300">
    <property type="entry name" value="P-loop containing nucleotide triphosphate hydrolases"/>
    <property type="match status" value="1"/>
</dbReference>
<evidence type="ECO:0000256" key="3">
    <source>
        <dbReference type="ARBA" id="ARBA00011245"/>
    </source>
</evidence>
<dbReference type="Pfam" id="PF03144">
    <property type="entry name" value="GTP_EFTU_D2"/>
    <property type="match status" value="1"/>
</dbReference>
<dbReference type="InterPro" id="IPR004541">
    <property type="entry name" value="Transl_elong_EFTu/EF1A_bac/org"/>
</dbReference>
<dbReference type="NCBIfam" id="NF009372">
    <property type="entry name" value="PRK12735.1"/>
    <property type="match status" value="1"/>
</dbReference>
<dbReference type="InterPro" id="IPR033720">
    <property type="entry name" value="EFTU_2"/>
</dbReference>
<evidence type="ECO:0000256" key="8">
    <source>
        <dbReference type="ARBA" id="ARBA00022801"/>
    </source>
</evidence>
<dbReference type="FunFam" id="2.40.30.10:FF:000001">
    <property type="entry name" value="Elongation factor Tu"/>
    <property type="match status" value="1"/>
</dbReference>
<evidence type="ECO:0000256" key="4">
    <source>
        <dbReference type="ARBA" id="ARBA00022490"/>
    </source>
</evidence>
<dbReference type="Pfam" id="PF00009">
    <property type="entry name" value="GTP_EFTU"/>
    <property type="match status" value="1"/>
</dbReference>
<dbReference type="Gene3D" id="2.40.30.10">
    <property type="entry name" value="Translation factors"/>
    <property type="match status" value="2"/>
</dbReference>
<keyword evidence="18" id="KW-1185">Reference proteome</keyword>
<proteinExistence type="inferred from homology"/>
<dbReference type="NCBIfam" id="NF009373">
    <property type="entry name" value="PRK12736.1"/>
    <property type="match status" value="1"/>
</dbReference>
<dbReference type="PANTHER" id="PTHR43721:SF36">
    <property type="entry name" value="ELONGATION FACTOR TU, MITOCHONDRIAL"/>
    <property type="match status" value="1"/>
</dbReference>
<evidence type="ECO:0000256" key="5">
    <source>
        <dbReference type="ARBA" id="ARBA00022723"/>
    </source>
</evidence>
<dbReference type="InterPro" id="IPR009001">
    <property type="entry name" value="Transl_elong_EF1A/Init_IF2_C"/>
</dbReference>
<name>A0AAN9BGD8_9CAEN</name>
<dbReference type="NCBIfam" id="TIGR00231">
    <property type="entry name" value="small_GTP"/>
    <property type="match status" value="1"/>
</dbReference>
<dbReference type="GO" id="GO:0005525">
    <property type="term" value="F:GTP binding"/>
    <property type="evidence" value="ECO:0007669"/>
    <property type="project" value="UniProtKB-UniRule"/>
</dbReference>
<keyword evidence="12" id="KW-0496">Mitochondrion</keyword>
<evidence type="ECO:0000256" key="14">
    <source>
        <dbReference type="ARBA" id="ARBA00051990"/>
    </source>
</evidence>
<dbReference type="Pfam" id="PF03143">
    <property type="entry name" value="GTP_EFTU_D3"/>
    <property type="match status" value="1"/>
</dbReference>
<dbReference type="SUPFAM" id="SSF50447">
    <property type="entry name" value="Translation proteins"/>
    <property type="match status" value="1"/>
</dbReference>
<comment type="subcellular location">
    <subcellularLocation>
        <location evidence="1">Mitochondrion</location>
    </subcellularLocation>
</comment>
<dbReference type="GO" id="GO:0070125">
    <property type="term" value="P:mitochondrial translational elongation"/>
    <property type="evidence" value="ECO:0007669"/>
    <property type="project" value="TreeGrafter"/>
</dbReference>
<sequence length="462" mass="51323">MATFILRRALSSQSLAFPSLAKVTIDTLQCNRRTFLTSIYRSAAAPATKKLFNRAKPHVNIGTVGHVDHGKTTLTAAITKVLSEDSKADFKRYEDIDKAPEEKARGITINAALVEYETEERHYGHVDCPGHADYIKNMITGTAQMDGAILVVAATDGTMPQTREHLLLAKQIGIAKLVVFVNKADAADAEMLELVEMEVRELLTEFGYDGDNTPVIIGSALCALEDRNPELGANKVRELLQAVDTYIPLPVRDLDKPFYMPIESIFSIPGRGTVVSGKLERGVIKKGAECELMGYNKSWKSTITGIEMFKKELERAEAGDQLGALIRNVKRDELRRGVVMGKPGSMTMHNHFEAQIYLLSKEEGGRAKPFTPYFQTQMFCHTWDQPALLEIPDKDLIMPGEDARVIMNLRKSMVIEKGTRFTMRDGTGTLGYGVITTLLADRAGEDLEKERIAAREKKKSKE</sequence>
<dbReference type="CDD" id="cd03697">
    <property type="entry name" value="EFTU_II"/>
    <property type="match status" value="1"/>
</dbReference>
<dbReference type="InterPro" id="IPR005225">
    <property type="entry name" value="Small_GTP-bd"/>
</dbReference>
<dbReference type="GO" id="GO:0005739">
    <property type="term" value="C:mitochondrion"/>
    <property type="evidence" value="ECO:0007669"/>
    <property type="project" value="UniProtKB-SubCell"/>
</dbReference>
<keyword evidence="10" id="KW-0648">Protein biosynthesis</keyword>
<keyword evidence="8" id="KW-0378">Hydrolase</keyword>
<gene>
    <name evidence="17" type="ORF">V1264_020968</name>
</gene>
<accession>A0AAN9BGD8</accession>
<dbReference type="NCBIfam" id="TIGR00485">
    <property type="entry name" value="EF-Tu"/>
    <property type="match status" value="1"/>
</dbReference>
<dbReference type="CDD" id="cd01884">
    <property type="entry name" value="EF_Tu"/>
    <property type="match status" value="1"/>
</dbReference>
<evidence type="ECO:0000256" key="1">
    <source>
        <dbReference type="ARBA" id="ARBA00004173"/>
    </source>
</evidence>
<evidence type="ECO:0000313" key="17">
    <source>
        <dbReference type="EMBL" id="KAK7102790.1"/>
    </source>
</evidence>
<dbReference type="InterPro" id="IPR031157">
    <property type="entry name" value="G_TR_CS"/>
</dbReference>
<comment type="caution">
    <text evidence="17">The sequence shown here is derived from an EMBL/GenBank/DDBJ whole genome shotgun (WGS) entry which is preliminary data.</text>
</comment>
<feature type="domain" description="Tr-type G" evidence="16">
    <location>
        <begin position="56"/>
        <end position="251"/>
    </location>
</feature>
<dbReference type="InterPro" id="IPR004160">
    <property type="entry name" value="Transl_elong_EFTu/EF1A_C"/>
</dbReference>
<evidence type="ECO:0000256" key="11">
    <source>
        <dbReference type="ARBA" id="ARBA00022946"/>
    </source>
</evidence>
<dbReference type="PANTHER" id="PTHR43721">
    <property type="entry name" value="ELONGATION FACTOR TU-RELATED"/>
    <property type="match status" value="1"/>
</dbReference>
<dbReference type="InterPro" id="IPR050055">
    <property type="entry name" value="EF-Tu_GTPase"/>
</dbReference>
<keyword evidence="6 15" id="KW-0547">Nucleotide-binding</keyword>
<dbReference type="InterPro" id="IPR000795">
    <property type="entry name" value="T_Tr_GTP-bd_dom"/>
</dbReference>
<dbReference type="InterPro" id="IPR041709">
    <property type="entry name" value="EF-Tu_GTP-bd"/>
</dbReference>
<evidence type="ECO:0000256" key="10">
    <source>
        <dbReference type="ARBA" id="ARBA00022917"/>
    </source>
</evidence>
<dbReference type="FunFam" id="3.40.50.300:FF:000576">
    <property type="entry name" value="Elongation factor Tu"/>
    <property type="match status" value="1"/>
</dbReference>
<reference evidence="17 18" key="1">
    <citation type="submission" date="2024-02" db="EMBL/GenBank/DDBJ databases">
        <title>Chromosome-scale genome assembly of the rough periwinkle Littorina saxatilis.</title>
        <authorList>
            <person name="De Jode A."/>
            <person name="Faria R."/>
            <person name="Formenti G."/>
            <person name="Sims Y."/>
            <person name="Smith T.P."/>
            <person name="Tracey A."/>
            <person name="Wood J.M.D."/>
            <person name="Zagrodzka Z.B."/>
            <person name="Johannesson K."/>
            <person name="Butlin R.K."/>
            <person name="Leder E.H."/>
        </authorList>
    </citation>
    <scope>NUCLEOTIDE SEQUENCE [LARGE SCALE GENOMIC DNA]</scope>
    <source>
        <strain evidence="17">Snail1</strain>
        <tissue evidence="17">Muscle</tissue>
    </source>
</reference>
<dbReference type="NCBIfam" id="NF000766">
    <property type="entry name" value="PRK00049.1"/>
    <property type="match status" value="1"/>
</dbReference>
<keyword evidence="9" id="KW-0460">Magnesium</keyword>
<dbReference type="InterPro" id="IPR004161">
    <property type="entry name" value="EFTu-like_2"/>
</dbReference>
<dbReference type="PRINTS" id="PR00315">
    <property type="entry name" value="ELONGATNFCT"/>
</dbReference>
<evidence type="ECO:0000256" key="6">
    <source>
        <dbReference type="ARBA" id="ARBA00022741"/>
    </source>
</evidence>
<comment type="function">
    <text evidence="15">This protein promotes the GTP-dependent binding of aminoacyl-tRNA to the A-site of ribosomes during protein biosynthesis.</text>
</comment>
<keyword evidence="7 15" id="KW-0251">Elongation factor</keyword>
<dbReference type="GO" id="GO:0003746">
    <property type="term" value="F:translation elongation factor activity"/>
    <property type="evidence" value="ECO:0007669"/>
    <property type="project" value="UniProtKB-UniRule"/>
</dbReference>
<dbReference type="SUPFAM" id="SSF52540">
    <property type="entry name" value="P-loop containing nucleoside triphosphate hydrolases"/>
    <property type="match status" value="1"/>
</dbReference>